<keyword evidence="12" id="KW-0175">Coiled coil</keyword>
<keyword evidence="3 11" id="KW-0597">Phosphoprotein</keyword>
<dbReference type="PROSITE" id="PS50110">
    <property type="entry name" value="RESPONSE_REGULATORY"/>
    <property type="match status" value="1"/>
</dbReference>
<dbReference type="PANTHER" id="PTHR45339:SF1">
    <property type="entry name" value="HYBRID SIGNAL TRANSDUCTION HISTIDINE KINASE J"/>
    <property type="match status" value="1"/>
</dbReference>
<comment type="subunit">
    <text evidence="9">At low DSF concentrations, interacts with RpfF.</text>
</comment>
<keyword evidence="8" id="KW-0902">Two-component regulatory system</keyword>
<evidence type="ECO:0000313" key="16">
    <source>
        <dbReference type="Proteomes" id="UP000826725"/>
    </source>
</evidence>
<dbReference type="EC" id="2.7.13.3" evidence="2"/>
<dbReference type="InterPro" id="IPR001789">
    <property type="entry name" value="Sig_transdc_resp-reg_receiver"/>
</dbReference>
<dbReference type="RefSeq" id="WP_228854868.1">
    <property type="nucleotide sequence ID" value="NZ_AP024086.1"/>
</dbReference>
<dbReference type="CDD" id="cd17546">
    <property type="entry name" value="REC_hyHK_CKI1_RcsC-like"/>
    <property type="match status" value="1"/>
</dbReference>
<accession>A0A8D5FJ03</accession>
<feature type="domain" description="Response regulatory" evidence="14">
    <location>
        <begin position="621"/>
        <end position="739"/>
    </location>
</feature>
<evidence type="ECO:0000256" key="9">
    <source>
        <dbReference type="ARBA" id="ARBA00064003"/>
    </source>
</evidence>
<feature type="modified residue" description="4-aspartylphosphate" evidence="11">
    <location>
        <position position="670"/>
    </location>
</feature>
<reference evidence="15" key="1">
    <citation type="submission" date="2020-09" db="EMBL/GenBank/DDBJ databases">
        <title>Desulfogranum mesoprofundum gen. nov., sp. nov., a novel mesophilic, sulfate-reducing chemolithoautotroph isolated from a deep-sea hydrothermal vent chimney in the Suiyo Seamount.</title>
        <authorList>
            <person name="Hashimoto Y."/>
            <person name="Nakagawa S."/>
        </authorList>
    </citation>
    <scope>NUCLEOTIDE SEQUENCE</scope>
    <source>
        <strain evidence="15">KT2</strain>
    </source>
</reference>
<keyword evidence="4" id="KW-0808">Transferase</keyword>
<dbReference type="PANTHER" id="PTHR45339">
    <property type="entry name" value="HYBRID SIGNAL TRANSDUCTION HISTIDINE KINASE J"/>
    <property type="match status" value="1"/>
</dbReference>
<dbReference type="SMART" id="SM00388">
    <property type="entry name" value="HisKA"/>
    <property type="match status" value="1"/>
</dbReference>
<evidence type="ECO:0000256" key="7">
    <source>
        <dbReference type="ARBA" id="ARBA00022840"/>
    </source>
</evidence>
<evidence type="ECO:0000259" key="13">
    <source>
        <dbReference type="PROSITE" id="PS50109"/>
    </source>
</evidence>
<dbReference type="AlphaFoldDB" id="A0A8D5FJ03"/>
<dbReference type="SMART" id="SM00448">
    <property type="entry name" value="REC"/>
    <property type="match status" value="1"/>
</dbReference>
<evidence type="ECO:0000259" key="14">
    <source>
        <dbReference type="PROSITE" id="PS50110"/>
    </source>
</evidence>
<dbReference type="Proteomes" id="UP000826725">
    <property type="component" value="Chromosome"/>
</dbReference>
<dbReference type="FunFam" id="1.10.287.130:FF:000002">
    <property type="entry name" value="Two-component osmosensing histidine kinase"/>
    <property type="match status" value="1"/>
</dbReference>
<dbReference type="InterPro" id="IPR003594">
    <property type="entry name" value="HATPase_dom"/>
</dbReference>
<evidence type="ECO:0000256" key="10">
    <source>
        <dbReference type="ARBA" id="ARBA00068150"/>
    </source>
</evidence>
<dbReference type="InterPro" id="IPR003661">
    <property type="entry name" value="HisK_dim/P_dom"/>
</dbReference>
<sequence>MHDGTHDSANLPDSDFPILLTSLITGLRSVSSRKELSGFLHREFFPKLSQLSTEIYYPNLSTGLFSPISSATANRKRTPVAIPSTHSYFPARLKKGEIAEHHGMNKRPPFFASTGNFSHLLFPVMDEGKPIALLYFGSREKQSFSTQFLSLLQPIAASIGSCLHDLAIIQNLQISLDSLEYSEKLKTSLYTISEQAQSLEKIEHFYISLHHAIGRLIHAPNFIIALMEKNGETGTINFPYFADAYDKQSQGQTVDMNEHSLIVHMIENRKPLLLTPDNFDRVCKKNRISFSGNMPHSWLGAPFYLTEKTGAVIVQSYQNIIYTEKDKAIMAHVAQHVGDTLNRRLALEELKIAKAQAEKAEKNKSTFLANMSHEIRTPMNGIIGMTELVLDMDLSPRQRSYLTMVHTSAERLLELINDILDFSKIEAGKLQLDLKPFKFRDTIADAMETLALEAAEKNINLVINCDPSIPMVLYGDAGRLCQILINLLHNGLKFTESGSISLTISRAENFTATGGQLSLHFQVSDTGIGIPSEKLNTIFKPFSQINTTRDSNKKGTGLGLVIAAELIELMGGNIRVKSRPGTGTTFSFTACFQTCPDERKKGRLPTEPADPLPQLQNRPCTILLVEDEYINRTLAVTLLQRDNWQITTAENGREALEHLEKNSFDLILMDIQMPELDGYETTRIIRKNEKTTGDHIPIIAMTAYAVKGDRQKCLGAGMDGYISKPIKADRLRAEIAAILKDRIAMTFDH</sequence>
<organism evidence="15 16">
    <name type="scientific">Desulfomarina profundi</name>
    <dbReference type="NCBI Taxonomy" id="2772557"/>
    <lineage>
        <taxon>Bacteria</taxon>
        <taxon>Pseudomonadati</taxon>
        <taxon>Thermodesulfobacteriota</taxon>
        <taxon>Desulfobulbia</taxon>
        <taxon>Desulfobulbales</taxon>
        <taxon>Desulfobulbaceae</taxon>
        <taxon>Desulfomarina</taxon>
    </lineage>
</organism>
<keyword evidence="7" id="KW-0067">ATP-binding</keyword>
<evidence type="ECO:0000256" key="5">
    <source>
        <dbReference type="ARBA" id="ARBA00022741"/>
    </source>
</evidence>
<feature type="coiled-coil region" evidence="12">
    <location>
        <begin position="343"/>
        <end position="370"/>
    </location>
</feature>
<gene>
    <name evidence="15" type="ORF">DGMP_32100</name>
</gene>
<dbReference type="KEGG" id="dbk:DGMP_32100"/>
<dbReference type="CDD" id="cd16922">
    <property type="entry name" value="HATPase_EvgS-ArcB-TorS-like"/>
    <property type="match status" value="1"/>
</dbReference>
<keyword evidence="6" id="KW-0418">Kinase</keyword>
<keyword evidence="5" id="KW-0547">Nucleotide-binding</keyword>
<name>A0A8D5FJ03_9BACT</name>
<comment type="catalytic activity">
    <reaction evidence="1">
        <text>ATP + protein L-histidine = ADP + protein N-phospho-L-histidine.</text>
        <dbReference type="EC" id="2.7.13.3"/>
    </reaction>
</comment>
<protein>
    <recommendedName>
        <fullName evidence="10">Sensory/regulatory protein RpfC</fullName>
        <ecNumber evidence="2">2.7.13.3</ecNumber>
    </recommendedName>
</protein>
<dbReference type="Pfam" id="PF00512">
    <property type="entry name" value="HisKA"/>
    <property type="match status" value="1"/>
</dbReference>
<evidence type="ECO:0000256" key="2">
    <source>
        <dbReference type="ARBA" id="ARBA00012438"/>
    </source>
</evidence>
<dbReference type="FunFam" id="3.30.565.10:FF:000010">
    <property type="entry name" value="Sensor histidine kinase RcsC"/>
    <property type="match status" value="1"/>
</dbReference>
<proteinExistence type="predicted"/>
<dbReference type="GO" id="GO:0000155">
    <property type="term" value="F:phosphorelay sensor kinase activity"/>
    <property type="evidence" value="ECO:0007669"/>
    <property type="project" value="InterPro"/>
</dbReference>
<dbReference type="InterPro" id="IPR005467">
    <property type="entry name" value="His_kinase_dom"/>
</dbReference>
<evidence type="ECO:0000256" key="4">
    <source>
        <dbReference type="ARBA" id="ARBA00022679"/>
    </source>
</evidence>
<evidence type="ECO:0000256" key="8">
    <source>
        <dbReference type="ARBA" id="ARBA00023012"/>
    </source>
</evidence>
<dbReference type="PROSITE" id="PS50109">
    <property type="entry name" value="HIS_KIN"/>
    <property type="match status" value="1"/>
</dbReference>
<dbReference type="SMART" id="SM00387">
    <property type="entry name" value="HATPase_c"/>
    <property type="match status" value="1"/>
</dbReference>
<dbReference type="Pfam" id="PF02518">
    <property type="entry name" value="HATPase_c"/>
    <property type="match status" value="1"/>
</dbReference>
<keyword evidence="16" id="KW-1185">Reference proteome</keyword>
<dbReference type="EMBL" id="AP024086">
    <property type="protein sequence ID" value="BCL62517.1"/>
    <property type="molecule type" value="Genomic_DNA"/>
</dbReference>
<dbReference type="CDD" id="cd00082">
    <property type="entry name" value="HisKA"/>
    <property type="match status" value="1"/>
</dbReference>
<feature type="domain" description="Histidine kinase" evidence="13">
    <location>
        <begin position="370"/>
        <end position="594"/>
    </location>
</feature>
<dbReference type="GO" id="GO:0005524">
    <property type="term" value="F:ATP binding"/>
    <property type="evidence" value="ECO:0007669"/>
    <property type="project" value="UniProtKB-KW"/>
</dbReference>
<evidence type="ECO:0000313" key="15">
    <source>
        <dbReference type="EMBL" id="BCL62517.1"/>
    </source>
</evidence>
<evidence type="ECO:0000256" key="6">
    <source>
        <dbReference type="ARBA" id="ARBA00022777"/>
    </source>
</evidence>
<evidence type="ECO:0000256" key="3">
    <source>
        <dbReference type="ARBA" id="ARBA00022553"/>
    </source>
</evidence>
<evidence type="ECO:0000256" key="11">
    <source>
        <dbReference type="PROSITE-ProRule" id="PRU00169"/>
    </source>
</evidence>
<evidence type="ECO:0000256" key="12">
    <source>
        <dbReference type="SAM" id="Coils"/>
    </source>
</evidence>
<dbReference type="Pfam" id="PF00072">
    <property type="entry name" value="Response_reg"/>
    <property type="match status" value="1"/>
</dbReference>
<evidence type="ECO:0000256" key="1">
    <source>
        <dbReference type="ARBA" id="ARBA00000085"/>
    </source>
</evidence>